<dbReference type="PANTHER" id="PTHR21700">
    <property type="entry name" value="TRANSTHYRETIN-LIKE FAMILY PROTEIN-RELATED"/>
    <property type="match status" value="1"/>
</dbReference>
<name>A0A0K0G4F6_STRVS</name>
<protein>
    <submittedName>
        <fullName evidence="7">Transthyretin-like family-containing protein</fullName>
    </submittedName>
</protein>
<proteinExistence type="inferred from homology"/>
<organism evidence="6 7">
    <name type="scientific">Strongyloides venezuelensis</name>
    <name type="common">Threadworm</name>
    <dbReference type="NCBI Taxonomy" id="75913"/>
    <lineage>
        <taxon>Eukaryota</taxon>
        <taxon>Metazoa</taxon>
        <taxon>Ecdysozoa</taxon>
        <taxon>Nematoda</taxon>
        <taxon>Chromadorea</taxon>
        <taxon>Rhabditida</taxon>
        <taxon>Tylenchina</taxon>
        <taxon>Panagrolaimomorpha</taxon>
        <taxon>Strongyloidoidea</taxon>
        <taxon>Strongyloididae</taxon>
        <taxon>Strongyloides</taxon>
    </lineage>
</organism>
<dbReference type="WBParaSite" id="SVE_1961600.1">
    <property type="protein sequence ID" value="SVE_1961600.1"/>
    <property type="gene ID" value="SVE_1961600"/>
</dbReference>
<dbReference type="Gene3D" id="2.60.40.3330">
    <property type="match status" value="1"/>
</dbReference>
<keyword evidence="4 5" id="KW-0732">Signal</keyword>
<sequence length="141" mass="16731">MKDFQIIIVLLSLITFIDGLTQKITVTGKLLCNKFPLKNVKIKLMEEDVMYDDLMAEGVTDENGYFSITGETVEYTAIEPYIEFKHKCPEYEEDSVEDRKFLYVPDSVFRYLGYTREFKFNFDEIDLIRIRERASWSFFLN</sequence>
<evidence type="ECO:0000256" key="4">
    <source>
        <dbReference type="ARBA" id="ARBA00022729"/>
    </source>
</evidence>
<keyword evidence="3" id="KW-0964">Secreted</keyword>
<evidence type="ECO:0000256" key="2">
    <source>
        <dbReference type="ARBA" id="ARBA00010112"/>
    </source>
</evidence>
<dbReference type="AlphaFoldDB" id="A0A0K0G4F6"/>
<evidence type="ECO:0000313" key="7">
    <source>
        <dbReference type="WBParaSite" id="SVE_1961600.1"/>
    </source>
</evidence>
<reference evidence="7" key="2">
    <citation type="submission" date="2015-08" db="UniProtKB">
        <authorList>
            <consortium name="WormBaseParasite"/>
        </authorList>
    </citation>
    <scope>IDENTIFICATION</scope>
</reference>
<dbReference type="InterPro" id="IPR001534">
    <property type="entry name" value="Transthyretin-like"/>
</dbReference>
<comment type="similarity">
    <text evidence="2">Belongs to the nematode transthyretin-like family.</text>
</comment>
<dbReference type="InterPro" id="IPR038479">
    <property type="entry name" value="Transthyretin-like_sf"/>
</dbReference>
<evidence type="ECO:0000256" key="3">
    <source>
        <dbReference type="ARBA" id="ARBA00022525"/>
    </source>
</evidence>
<evidence type="ECO:0000256" key="1">
    <source>
        <dbReference type="ARBA" id="ARBA00004613"/>
    </source>
</evidence>
<evidence type="ECO:0000256" key="5">
    <source>
        <dbReference type="SAM" id="SignalP"/>
    </source>
</evidence>
<reference evidence="6" key="1">
    <citation type="submission" date="2014-07" db="EMBL/GenBank/DDBJ databases">
        <authorList>
            <person name="Martin A.A"/>
            <person name="De Silva N."/>
        </authorList>
    </citation>
    <scope>NUCLEOTIDE SEQUENCE</scope>
</reference>
<dbReference type="Pfam" id="PF01060">
    <property type="entry name" value="TTR-52"/>
    <property type="match status" value="1"/>
</dbReference>
<feature type="chain" id="PRO_5005330710" evidence="5">
    <location>
        <begin position="20"/>
        <end position="141"/>
    </location>
</feature>
<comment type="subcellular location">
    <subcellularLocation>
        <location evidence="1">Secreted</location>
    </subcellularLocation>
</comment>
<evidence type="ECO:0000313" key="6">
    <source>
        <dbReference type="Proteomes" id="UP000035680"/>
    </source>
</evidence>
<feature type="signal peptide" evidence="5">
    <location>
        <begin position="1"/>
        <end position="19"/>
    </location>
</feature>
<dbReference type="SUPFAM" id="SSF49464">
    <property type="entry name" value="Carboxypeptidase regulatory domain-like"/>
    <property type="match status" value="1"/>
</dbReference>
<accession>A0A0K0G4F6</accession>
<dbReference type="InterPro" id="IPR008969">
    <property type="entry name" value="CarboxyPept-like_regulatory"/>
</dbReference>
<dbReference type="GO" id="GO:0009986">
    <property type="term" value="C:cell surface"/>
    <property type="evidence" value="ECO:0007669"/>
    <property type="project" value="InterPro"/>
</dbReference>
<keyword evidence="6" id="KW-1185">Reference proteome</keyword>
<dbReference type="Proteomes" id="UP000035680">
    <property type="component" value="Unassembled WGS sequence"/>
</dbReference>
<dbReference type="GO" id="GO:0005576">
    <property type="term" value="C:extracellular region"/>
    <property type="evidence" value="ECO:0007669"/>
    <property type="project" value="UniProtKB-SubCell"/>
</dbReference>